<evidence type="ECO:0000313" key="3">
    <source>
        <dbReference type="EMBL" id="MFC6238447.1"/>
    </source>
</evidence>
<feature type="chain" id="PRO_5045614514" evidence="2">
    <location>
        <begin position="19"/>
        <end position="207"/>
    </location>
</feature>
<evidence type="ECO:0000256" key="2">
    <source>
        <dbReference type="SAM" id="SignalP"/>
    </source>
</evidence>
<gene>
    <name evidence="3" type="ORF">ACFQGU_11210</name>
</gene>
<feature type="region of interest" description="Disordered" evidence="1">
    <location>
        <begin position="23"/>
        <end position="71"/>
    </location>
</feature>
<dbReference type="PROSITE" id="PS51257">
    <property type="entry name" value="PROKAR_LIPOPROTEIN"/>
    <property type="match status" value="1"/>
</dbReference>
<protein>
    <submittedName>
        <fullName evidence="3">Uncharacterized protein</fullName>
    </submittedName>
</protein>
<evidence type="ECO:0000256" key="1">
    <source>
        <dbReference type="SAM" id="MobiDB-lite"/>
    </source>
</evidence>
<sequence>MKSPVLPACALAVSLVLAGCGASSSDGGATGAPTSSTTSSAAPTPTSASPTASASSSPAPSITTIPDSDLPQIDGFEYVSDGIDDDALLKQMGGASDDDPRMEGAVVRAIAADGEVGGVITMLRAERDFTATEARNAAIDAAAGFAMLKRADKATVSGETVWKTTRKGAPPLYAMAWAYGDSVYLLATASAKDTKTVMAAVILALSS</sequence>
<keyword evidence="2" id="KW-0732">Signal</keyword>
<dbReference type="EMBL" id="JBHSTI010000008">
    <property type="protein sequence ID" value="MFC6238447.1"/>
    <property type="molecule type" value="Genomic_DNA"/>
</dbReference>
<comment type="caution">
    <text evidence="3">The sequence shown here is derived from an EMBL/GenBank/DDBJ whole genome shotgun (WGS) entry which is preliminary data.</text>
</comment>
<feature type="signal peptide" evidence="2">
    <location>
        <begin position="1"/>
        <end position="18"/>
    </location>
</feature>
<dbReference type="RefSeq" id="WP_386766672.1">
    <property type="nucleotide sequence ID" value="NZ_JBHSTI010000008.1"/>
</dbReference>
<proteinExistence type="predicted"/>
<name>A0ABW1T3M3_9ACTN</name>
<reference evidence="4" key="1">
    <citation type="journal article" date="2019" name="Int. J. Syst. Evol. Microbiol.">
        <title>The Global Catalogue of Microorganisms (GCM) 10K type strain sequencing project: providing services to taxonomists for standard genome sequencing and annotation.</title>
        <authorList>
            <consortium name="The Broad Institute Genomics Platform"/>
            <consortium name="The Broad Institute Genome Sequencing Center for Infectious Disease"/>
            <person name="Wu L."/>
            <person name="Ma J."/>
        </authorList>
    </citation>
    <scope>NUCLEOTIDE SEQUENCE [LARGE SCALE GENOMIC DNA]</scope>
    <source>
        <strain evidence="4">CGMCC 4.7317</strain>
    </source>
</reference>
<feature type="compositionally biased region" description="Low complexity" evidence="1">
    <location>
        <begin position="23"/>
        <end position="68"/>
    </location>
</feature>
<accession>A0ABW1T3M3</accession>
<dbReference type="Proteomes" id="UP001596138">
    <property type="component" value="Unassembled WGS sequence"/>
</dbReference>
<keyword evidence="4" id="KW-1185">Reference proteome</keyword>
<organism evidence="3 4">
    <name type="scientific">Longivirga aurantiaca</name>
    <dbReference type="NCBI Taxonomy" id="1837743"/>
    <lineage>
        <taxon>Bacteria</taxon>
        <taxon>Bacillati</taxon>
        <taxon>Actinomycetota</taxon>
        <taxon>Actinomycetes</taxon>
        <taxon>Sporichthyales</taxon>
        <taxon>Sporichthyaceae</taxon>
        <taxon>Longivirga</taxon>
    </lineage>
</organism>
<evidence type="ECO:0000313" key="4">
    <source>
        <dbReference type="Proteomes" id="UP001596138"/>
    </source>
</evidence>